<evidence type="ECO:0000313" key="1">
    <source>
        <dbReference type="EMBL" id="VDL92090.1"/>
    </source>
</evidence>
<evidence type="ECO:0000313" key="3">
    <source>
        <dbReference type="WBParaSite" id="SSLN_0000589201-mRNA-1"/>
    </source>
</evidence>
<proteinExistence type="predicted"/>
<name>A0A183SNA7_SCHSO</name>
<dbReference type="WBParaSite" id="SSLN_0000589201-mRNA-1">
    <property type="protein sequence ID" value="SSLN_0000589201-mRNA-1"/>
    <property type="gene ID" value="SSLN_0000589201"/>
</dbReference>
<gene>
    <name evidence="1" type="ORF">SSLN_LOCUS5705</name>
</gene>
<sequence length="215" mass="23893">MWLLWNSHSVGPSQVWWYAQGQLRPRQPPAFTPASGLLDSVMTLGSGGEGGECAWPEAVRMLQHRTSRDYMRVCTRGCLVLANTGYPKQPINFKADSHMASSLSHTWNVALVAPDVPSSSNQLLPTPPPIVLSRIHNLLIWNPTPALLIQNRARRSQWLGSEVQAVIQGPPAYQPYPSFKPLSFACIRQFDRLSPTMSTVCSTEGWCKDGDLRLN</sequence>
<accession>A0A183SNA7</accession>
<reference evidence="1 2" key="2">
    <citation type="submission" date="2018-11" db="EMBL/GenBank/DDBJ databases">
        <authorList>
            <consortium name="Pathogen Informatics"/>
        </authorList>
    </citation>
    <scope>NUCLEOTIDE SEQUENCE [LARGE SCALE GENOMIC DNA]</scope>
    <source>
        <strain evidence="1 2">NST_G2</strain>
    </source>
</reference>
<protein>
    <submittedName>
        <fullName evidence="3">Peptidase S1 domain-containing protein</fullName>
    </submittedName>
</protein>
<evidence type="ECO:0000313" key="2">
    <source>
        <dbReference type="Proteomes" id="UP000275846"/>
    </source>
</evidence>
<dbReference type="Proteomes" id="UP000275846">
    <property type="component" value="Unassembled WGS sequence"/>
</dbReference>
<keyword evidence="2" id="KW-1185">Reference proteome</keyword>
<reference evidence="3" key="1">
    <citation type="submission" date="2016-06" db="UniProtKB">
        <authorList>
            <consortium name="WormBaseParasite"/>
        </authorList>
    </citation>
    <scope>IDENTIFICATION</scope>
</reference>
<dbReference type="EMBL" id="UYSU01033369">
    <property type="protein sequence ID" value="VDL92090.1"/>
    <property type="molecule type" value="Genomic_DNA"/>
</dbReference>
<dbReference type="AlphaFoldDB" id="A0A183SNA7"/>
<organism evidence="3">
    <name type="scientific">Schistocephalus solidus</name>
    <name type="common">Tapeworm</name>
    <dbReference type="NCBI Taxonomy" id="70667"/>
    <lineage>
        <taxon>Eukaryota</taxon>
        <taxon>Metazoa</taxon>
        <taxon>Spiralia</taxon>
        <taxon>Lophotrochozoa</taxon>
        <taxon>Platyhelminthes</taxon>
        <taxon>Cestoda</taxon>
        <taxon>Eucestoda</taxon>
        <taxon>Diphyllobothriidea</taxon>
        <taxon>Diphyllobothriidae</taxon>
        <taxon>Schistocephalus</taxon>
    </lineage>
</organism>